<feature type="transmembrane region" description="Helical" evidence="5">
    <location>
        <begin position="182"/>
        <end position="204"/>
    </location>
</feature>
<dbReference type="Pfam" id="PF07690">
    <property type="entry name" value="MFS_1"/>
    <property type="match status" value="1"/>
</dbReference>
<dbReference type="Gene3D" id="1.20.1250.20">
    <property type="entry name" value="MFS general substrate transporter like domains"/>
    <property type="match status" value="1"/>
</dbReference>
<dbReference type="GO" id="GO:0015174">
    <property type="term" value="F:basic amino acid transmembrane transporter activity"/>
    <property type="evidence" value="ECO:0007669"/>
    <property type="project" value="TreeGrafter"/>
</dbReference>
<keyword evidence="4 5" id="KW-0472">Membrane</keyword>
<evidence type="ECO:0000259" key="6">
    <source>
        <dbReference type="PROSITE" id="PS50850"/>
    </source>
</evidence>
<evidence type="ECO:0000256" key="4">
    <source>
        <dbReference type="ARBA" id="ARBA00023136"/>
    </source>
</evidence>
<dbReference type="EMBL" id="MNUE01000061">
    <property type="protein sequence ID" value="OJD30429.1"/>
    <property type="molecule type" value="Genomic_DNA"/>
</dbReference>
<organism evidence="7 8">
    <name type="scientific">Diplodia corticola</name>
    <dbReference type="NCBI Taxonomy" id="236234"/>
    <lineage>
        <taxon>Eukaryota</taxon>
        <taxon>Fungi</taxon>
        <taxon>Dikarya</taxon>
        <taxon>Ascomycota</taxon>
        <taxon>Pezizomycotina</taxon>
        <taxon>Dothideomycetes</taxon>
        <taxon>Dothideomycetes incertae sedis</taxon>
        <taxon>Botryosphaeriales</taxon>
        <taxon>Botryosphaeriaceae</taxon>
        <taxon>Diplodia</taxon>
    </lineage>
</organism>
<dbReference type="GeneID" id="31018243"/>
<feature type="transmembrane region" description="Helical" evidence="5">
    <location>
        <begin position="96"/>
        <end position="118"/>
    </location>
</feature>
<keyword evidence="8" id="KW-1185">Reference proteome</keyword>
<keyword evidence="2 5" id="KW-0812">Transmembrane</keyword>
<dbReference type="Gene3D" id="1.20.1720.10">
    <property type="entry name" value="Multidrug resistance protein D"/>
    <property type="match status" value="1"/>
</dbReference>
<protein>
    <submittedName>
        <fullName evidence="7">Mfs transporter</fullName>
    </submittedName>
</protein>
<dbReference type="InterPro" id="IPR020846">
    <property type="entry name" value="MFS_dom"/>
</dbReference>
<dbReference type="PANTHER" id="PTHR23501:SF33">
    <property type="entry name" value="MAJOR FACILITATOR SUPERFAMILY (MFS) PROFILE DOMAIN-CONTAINING PROTEIN"/>
    <property type="match status" value="1"/>
</dbReference>
<feature type="transmembrane region" description="Helical" evidence="5">
    <location>
        <begin position="506"/>
        <end position="524"/>
    </location>
</feature>
<feature type="transmembrane region" description="Helical" evidence="5">
    <location>
        <begin position="67"/>
        <end position="84"/>
    </location>
</feature>
<evidence type="ECO:0000256" key="1">
    <source>
        <dbReference type="ARBA" id="ARBA00004141"/>
    </source>
</evidence>
<dbReference type="PANTHER" id="PTHR23501">
    <property type="entry name" value="MAJOR FACILITATOR SUPERFAMILY"/>
    <property type="match status" value="1"/>
</dbReference>
<dbReference type="OrthoDB" id="6770063at2759"/>
<proteinExistence type="predicted"/>
<feature type="transmembrane region" description="Helical" evidence="5">
    <location>
        <begin position="228"/>
        <end position="247"/>
    </location>
</feature>
<dbReference type="InterPro" id="IPR011701">
    <property type="entry name" value="MFS"/>
</dbReference>
<feature type="transmembrane region" description="Helical" evidence="5">
    <location>
        <begin position="28"/>
        <end position="55"/>
    </location>
</feature>
<feature type="transmembrane region" description="Helical" evidence="5">
    <location>
        <begin position="394"/>
        <end position="413"/>
    </location>
</feature>
<reference evidence="7 8" key="1">
    <citation type="submission" date="2016-10" db="EMBL/GenBank/DDBJ databases">
        <title>Proteomics and genomics reveal pathogen-plant mechanisms compatible with a hemibiotrophic lifestyle of Diplodia corticola.</title>
        <authorList>
            <person name="Fernandes I."/>
            <person name="De Jonge R."/>
            <person name="Van De Peer Y."/>
            <person name="Devreese B."/>
            <person name="Alves A."/>
            <person name="Esteves A.C."/>
        </authorList>
    </citation>
    <scope>NUCLEOTIDE SEQUENCE [LARGE SCALE GENOMIC DNA]</scope>
    <source>
        <strain evidence="7 8">CBS 112549</strain>
    </source>
</reference>
<evidence type="ECO:0000313" key="8">
    <source>
        <dbReference type="Proteomes" id="UP000183809"/>
    </source>
</evidence>
<dbReference type="GO" id="GO:0000329">
    <property type="term" value="C:fungal-type vacuole membrane"/>
    <property type="evidence" value="ECO:0007669"/>
    <property type="project" value="TreeGrafter"/>
</dbReference>
<dbReference type="RefSeq" id="XP_020126689.1">
    <property type="nucleotide sequence ID" value="XM_020277982.1"/>
</dbReference>
<evidence type="ECO:0000313" key="7">
    <source>
        <dbReference type="EMBL" id="OJD30429.1"/>
    </source>
</evidence>
<comment type="subcellular location">
    <subcellularLocation>
        <location evidence="1">Membrane</location>
        <topology evidence="1">Multi-pass membrane protein</topology>
    </subcellularLocation>
</comment>
<evidence type="ECO:0000256" key="2">
    <source>
        <dbReference type="ARBA" id="ARBA00022692"/>
    </source>
</evidence>
<evidence type="ECO:0000256" key="3">
    <source>
        <dbReference type="ARBA" id="ARBA00022989"/>
    </source>
</evidence>
<gene>
    <name evidence="7" type="ORF">BKCO1_6100017</name>
</gene>
<feature type="transmembrane region" description="Helical" evidence="5">
    <location>
        <begin position="124"/>
        <end position="141"/>
    </location>
</feature>
<feature type="transmembrane region" description="Helical" evidence="5">
    <location>
        <begin position="334"/>
        <end position="357"/>
    </location>
</feature>
<feature type="domain" description="Major facilitator superfamily (MFS) profile" evidence="6">
    <location>
        <begin position="30"/>
        <end position="528"/>
    </location>
</feature>
<dbReference type="Proteomes" id="UP000183809">
    <property type="component" value="Unassembled WGS sequence"/>
</dbReference>
<feature type="transmembrane region" description="Helical" evidence="5">
    <location>
        <begin position="364"/>
        <end position="382"/>
    </location>
</feature>
<dbReference type="InterPro" id="IPR036259">
    <property type="entry name" value="MFS_trans_sf"/>
</dbReference>
<dbReference type="SUPFAM" id="SSF103473">
    <property type="entry name" value="MFS general substrate transporter"/>
    <property type="match status" value="1"/>
</dbReference>
<comment type="caution">
    <text evidence="7">The sequence shown here is derived from an EMBL/GenBank/DDBJ whole genome shotgun (WGS) entry which is preliminary data.</text>
</comment>
<feature type="transmembrane region" description="Helical" evidence="5">
    <location>
        <begin position="153"/>
        <end position="176"/>
    </location>
</feature>
<accession>A0A1J9RSC8</accession>
<evidence type="ECO:0000256" key="5">
    <source>
        <dbReference type="SAM" id="Phobius"/>
    </source>
</evidence>
<feature type="transmembrane region" description="Helical" evidence="5">
    <location>
        <begin position="259"/>
        <end position="278"/>
    </location>
</feature>
<dbReference type="AlphaFoldDB" id="A0A1J9RSC8"/>
<dbReference type="PROSITE" id="PS50850">
    <property type="entry name" value="MFS"/>
    <property type="match status" value="1"/>
</dbReference>
<feature type="transmembrane region" description="Helical" evidence="5">
    <location>
        <begin position="290"/>
        <end position="314"/>
    </location>
</feature>
<sequence length="533" mass="57921">MSNRETESLLHSGSNETRQSIFSNSRGILCVIATLLGALIASADESLMITMYTIVGSDLRQLQEAPWLLISYNLGYSIALPICGKLAQIYGRKRPLLFCYALFIIGNLWVGLAGSLWYAIAGRLVTGLGGAGLIGLVSVIITGKFDSHPGIALFRSFVTVITTVGRSGGPALGAWLSDLIGWRWSFLSQCPVSIVCALLIAFSLPSDLAQSERPGQERKSGFEAIRQIDFAGVLTFIVAVSAFVIFIDLGGDRLAWTHPAMIGLAAIFVSFSITFVLVEKFWATNPLTPLSLLMPTSGGGFCTIQIFVFLGRLATITNLTPFYIYTLGASNTMAALYMVPSSVGAASGGLASGIVFTRFYRYRLPSLICTLVAIASYSVIAIRWSDGLQSPLELSYIFIVGVCFGWTLSAQFVGMSMFTPKRYAAEGITAYYLSQQLGSILGTNLSTKLLRNLFRRGLRAALPQEENLDRDAMIEDIIKDSRFYQWLPESTRAVVRREYLSAFKSIPLLSIGANIVATGLMFLVPETGDTDDT</sequence>
<keyword evidence="3 5" id="KW-1133">Transmembrane helix</keyword>
<name>A0A1J9RSC8_9PEZI</name>